<feature type="chain" id="PRO_5046230226" evidence="1">
    <location>
        <begin position="21"/>
        <end position="135"/>
    </location>
</feature>
<comment type="caution">
    <text evidence="2">The sequence shown here is derived from an EMBL/GenBank/DDBJ whole genome shotgun (WGS) entry which is preliminary data.</text>
</comment>
<keyword evidence="3" id="KW-1185">Reference proteome</keyword>
<evidence type="ECO:0000256" key="1">
    <source>
        <dbReference type="SAM" id="SignalP"/>
    </source>
</evidence>
<protein>
    <submittedName>
        <fullName evidence="2">Uncharacterized protein</fullName>
    </submittedName>
</protein>
<feature type="signal peptide" evidence="1">
    <location>
        <begin position="1"/>
        <end position="20"/>
    </location>
</feature>
<reference evidence="2" key="1">
    <citation type="submission" date="2021-10" db="EMBL/GenBank/DDBJ databases">
        <authorList>
            <person name="Lyu M."/>
            <person name="Wang X."/>
            <person name="Meng X."/>
            <person name="Xu K."/>
        </authorList>
    </citation>
    <scope>NUCLEOTIDE SEQUENCE</scope>
    <source>
        <strain evidence="2">A6</strain>
    </source>
</reference>
<dbReference type="RefSeq" id="WP_230525276.1">
    <property type="nucleotide sequence ID" value="NZ_JAJGAK010000001.1"/>
</dbReference>
<dbReference type="Proteomes" id="UP001165293">
    <property type="component" value="Unassembled WGS sequence"/>
</dbReference>
<sequence length="135" mass="14546">MDNGWILTAALLALAGPAFATPVDGALRVDLNGDGKAEAVTVKQSPKTITLDVQSNVSGEPQTLEFGVDRARQDAVCKSPVELKVVDLLCDPMDEPLSGCKVGNGAKGLILVDGECDPIQLYWDHENEKLTWWRL</sequence>
<evidence type="ECO:0000313" key="3">
    <source>
        <dbReference type="Proteomes" id="UP001165293"/>
    </source>
</evidence>
<proteinExistence type="predicted"/>
<evidence type="ECO:0000313" key="2">
    <source>
        <dbReference type="EMBL" id="MCC8361622.1"/>
    </source>
</evidence>
<name>A0ABS8JDK4_9GAMM</name>
<accession>A0ABS8JDK4</accession>
<dbReference type="EMBL" id="JAJGAK010000001">
    <property type="protein sequence ID" value="MCC8361622.1"/>
    <property type="molecule type" value="Genomic_DNA"/>
</dbReference>
<keyword evidence="1" id="KW-0732">Signal</keyword>
<gene>
    <name evidence="2" type="ORF">LK996_00800</name>
</gene>
<organism evidence="2 3">
    <name type="scientific">Noviluteimonas lactosilytica</name>
    <dbReference type="NCBI Taxonomy" id="2888523"/>
    <lineage>
        <taxon>Bacteria</taxon>
        <taxon>Pseudomonadati</taxon>
        <taxon>Pseudomonadota</taxon>
        <taxon>Gammaproteobacteria</taxon>
        <taxon>Lysobacterales</taxon>
        <taxon>Lysobacteraceae</taxon>
        <taxon>Noviluteimonas</taxon>
    </lineage>
</organism>